<evidence type="ECO:0000313" key="2">
    <source>
        <dbReference type="Proteomes" id="UP000265520"/>
    </source>
</evidence>
<accession>A0A392QB22</accession>
<sequence>WARQQKERWLASPPTGMVTAFGLLHTSVKAVHLFEQISSLSGLFILSKDHDLHLCFWTSMLRTKWSPTSETSPFLHPLKKLITGQFHSAASLE</sequence>
<dbReference type="EMBL" id="LXQA010125641">
    <property type="protein sequence ID" value="MCI21573.1"/>
    <property type="molecule type" value="Genomic_DNA"/>
</dbReference>
<name>A0A392QB22_9FABA</name>
<protein>
    <submittedName>
        <fullName evidence="1">Uncharacterized protein</fullName>
    </submittedName>
</protein>
<reference evidence="1 2" key="1">
    <citation type="journal article" date="2018" name="Front. Plant Sci.">
        <title>Red Clover (Trifolium pratense) and Zigzag Clover (T. medium) - A Picture of Genomic Similarities and Differences.</title>
        <authorList>
            <person name="Dluhosova J."/>
            <person name="Istvanek J."/>
            <person name="Nedelnik J."/>
            <person name="Repkova J."/>
        </authorList>
    </citation>
    <scope>NUCLEOTIDE SEQUENCE [LARGE SCALE GENOMIC DNA]</scope>
    <source>
        <strain evidence="2">cv. 10/8</strain>
        <tissue evidence="1">Leaf</tissue>
    </source>
</reference>
<comment type="caution">
    <text evidence="1">The sequence shown here is derived from an EMBL/GenBank/DDBJ whole genome shotgun (WGS) entry which is preliminary data.</text>
</comment>
<dbReference type="AlphaFoldDB" id="A0A392QB22"/>
<feature type="non-terminal residue" evidence="1">
    <location>
        <position position="1"/>
    </location>
</feature>
<dbReference type="Proteomes" id="UP000265520">
    <property type="component" value="Unassembled WGS sequence"/>
</dbReference>
<keyword evidence="2" id="KW-1185">Reference proteome</keyword>
<evidence type="ECO:0000313" key="1">
    <source>
        <dbReference type="EMBL" id="MCI21573.1"/>
    </source>
</evidence>
<proteinExistence type="predicted"/>
<organism evidence="1 2">
    <name type="scientific">Trifolium medium</name>
    <dbReference type="NCBI Taxonomy" id="97028"/>
    <lineage>
        <taxon>Eukaryota</taxon>
        <taxon>Viridiplantae</taxon>
        <taxon>Streptophyta</taxon>
        <taxon>Embryophyta</taxon>
        <taxon>Tracheophyta</taxon>
        <taxon>Spermatophyta</taxon>
        <taxon>Magnoliopsida</taxon>
        <taxon>eudicotyledons</taxon>
        <taxon>Gunneridae</taxon>
        <taxon>Pentapetalae</taxon>
        <taxon>rosids</taxon>
        <taxon>fabids</taxon>
        <taxon>Fabales</taxon>
        <taxon>Fabaceae</taxon>
        <taxon>Papilionoideae</taxon>
        <taxon>50 kb inversion clade</taxon>
        <taxon>NPAAA clade</taxon>
        <taxon>Hologalegina</taxon>
        <taxon>IRL clade</taxon>
        <taxon>Trifolieae</taxon>
        <taxon>Trifolium</taxon>
    </lineage>
</organism>